<evidence type="ECO:0000256" key="6">
    <source>
        <dbReference type="ARBA" id="ARBA00023316"/>
    </source>
</evidence>
<dbReference type="SUPFAM" id="SSF141523">
    <property type="entry name" value="L,D-transpeptidase catalytic domain-like"/>
    <property type="match status" value="1"/>
</dbReference>
<keyword evidence="10" id="KW-1185">Reference proteome</keyword>
<dbReference type="GO" id="GO:0016740">
    <property type="term" value="F:transferase activity"/>
    <property type="evidence" value="ECO:0007669"/>
    <property type="project" value="UniProtKB-KW"/>
</dbReference>
<dbReference type="Gene3D" id="2.40.440.10">
    <property type="entry name" value="L,D-transpeptidase catalytic domain-like"/>
    <property type="match status" value="1"/>
</dbReference>
<evidence type="ECO:0000256" key="5">
    <source>
        <dbReference type="ARBA" id="ARBA00022984"/>
    </source>
</evidence>
<dbReference type="CDD" id="cd16913">
    <property type="entry name" value="YkuD_like"/>
    <property type="match status" value="1"/>
</dbReference>
<dbReference type="GO" id="GO:0009252">
    <property type="term" value="P:peptidoglycan biosynthetic process"/>
    <property type="evidence" value="ECO:0007669"/>
    <property type="project" value="UniProtKB-UniPathway"/>
</dbReference>
<evidence type="ECO:0000256" key="4">
    <source>
        <dbReference type="ARBA" id="ARBA00022960"/>
    </source>
</evidence>
<keyword evidence="6 7" id="KW-0961">Cell wall biogenesis/degradation</keyword>
<dbReference type="GO" id="GO:0004180">
    <property type="term" value="F:carboxypeptidase activity"/>
    <property type="evidence" value="ECO:0007669"/>
    <property type="project" value="UniProtKB-ARBA"/>
</dbReference>
<dbReference type="PANTHER" id="PTHR36699">
    <property type="entry name" value="LD-TRANSPEPTIDASE"/>
    <property type="match status" value="1"/>
</dbReference>
<dbReference type="PROSITE" id="PS52029">
    <property type="entry name" value="LD_TPASE"/>
    <property type="match status" value="1"/>
</dbReference>
<dbReference type="Pfam" id="PF03734">
    <property type="entry name" value="YkuD"/>
    <property type="match status" value="1"/>
</dbReference>
<keyword evidence="4 7" id="KW-0133">Cell shape</keyword>
<feature type="active site" description="Proton donor/acceptor" evidence="7">
    <location>
        <position position="138"/>
    </location>
</feature>
<evidence type="ECO:0000259" key="8">
    <source>
        <dbReference type="PROSITE" id="PS52029"/>
    </source>
</evidence>
<dbReference type="InterPro" id="IPR038063">
    <property type="entry name" value="Transpep_catalytic_dom"/>
</dbReference>
<accession>A0A5B0VJX7</accession>
<name>A0A5B0VJX7_9GAMM</name>
<gene>
    <name evidence="9" type="ORF">FWJ25_08340</name>
</gene>
<sequence>MRFLVTGWLISLFLLLPISGTAAEKLLAKADLQMPTIEALQPKSPFISRVVVRKSERRLDLMNGERVIRSYRISLGDNPKGHKLYEGDERTPEGDYTLDWRNADSDFYKSIHISYPSERDRELASAWGLDPGGSIMIHGLPNNAGDMAFAYQGLDWTNGCIAVNNDEIDEIWQLVDDGTPIRILP</sequence>
<dbReference type="RefSeq" id="WP_149599806.1">
    <property type="nucleotide sequence ID" value="NZ_VTUU01000003.1"/>
</dbReference>
<evidence type="ECO:0000256" key="2">
    <source>
        <dbReference type="ARBA" id="ARBA00005992"/>
    </source>
</evidence>
<dbReference type="GO" id="GO:0008360">
    <property type="term" value="P:regulation of cell shape"/>
    <property type="evidence" value="ECO:0007669"/>
    <property type="project" value="UniProtKB-UniRule"/>
</dbReference>
<feature type="active site" description="Nucleophile" evidence="7">
    <location>
        <position position="160"/>
    </location>
</feature>
<organism evidence="9 10">
    <name type="scientific">Marinobacter salinexigens</name>
    <dbReference type="NCBI Taxonomy" id="2919747"/>
    <lineage>
        <taxon>Bacteria</taxon>
        <taxon>Pseudomonadati</taxon>
        <taxon>Pseudomonadota</taxon>
        <taxon>Gammaproteobacteria</taxon>
        <taxon>Pseudomonadales</taxon>
        <taxon>Marinobacteraceae</taxon>
        <taxon>Marinobacter</taxon>
    </lineage>
</organism>
<keyword evidence="3" id="KW-0808">Transferase</keyword>
<dbReference type="PANTHER" id="PTHR36699:SF1">
    <property type="entry name" value="L,D-TRANSPEPTIDASE YAFK-RELATED"/>
    <property type="match status" value="1"/>
</dbReference>
<evidence type="ECO:0000256" key="1">
    <source>
        <dbReference type="ARBA" id="ARBA00004752"/>
    </source>
</evidence>
<dbReference type="Proteomes" id="UP000323161">
    <property type="component" value="Unassembled WGS sequence"/>
</dbReference>
<dbReference type="UniPathway" id="UPA00219"/>
<proteinExistence type="inferred from homology"/>
<dbReference type="InterPro" id="IPR005490">
    <property type="entry name" value="LD_TPept_cat_dom"/>
</dbReference>
<comment type="similarity">
    <text evidence="2">Belongs to the YkuD family.</text>
</comment>
<dbReference type="EMBL" id="VTUU01000003">
    <property type="protein sequence ID" value="KAA1174241.1"/>
    <property type="molecule type" value="Genomic_DNA"/>
</dbReference>
<evidence type="ECO:0000313" key="10">
    <source>
        <dbReference type="Proteomes" id="UP000323161"/>
    </source>
</evidence>
<feature type="domain" description="L,D-TPase catalytic" evidence="8">
    <location>
        <begin position="48"/>
        <end position="184"/>
    </location>
</feature>
<comment type="pathway">
    <text evidence="1 7">Cell wall biogenesis; peptidoglycan biosynthesis.</text>
</comment>
<evidence type="ECO:0000313" key="9">
    <source>
        <dbReference type="EMBL" id="KAA1174241.1"/>
    </source>
</evidence>
<evidence type="ECO:0000256" key="3">
    <source>
        <dbReference type="ARBA" id="ARBA00022679"/>
    </source>
</evidence>
<dbReference type="GO" id="GO:0071555">
    <property type="term" value="P:cell wall organization"/>
    <property type="evidence" value="ECO:0007669"/>
    <property type="project" value="UniProtKB-UniRule"/>
</dbReference>
<keyword evidence="5 7" id="KW-0573">Peptidoglycan synthesis</keyword>
<reference evidence="9 10" key="1">
    <citation type="submission" date="2019-08" db="EMBL/GenBank/DDBJ databases">
        <title>Marinobacter ZYF650 sp. nov., a marine bacterium isolated from seawater of the Mariana trench.</title>
        <authorList>
            <person name="Ahmad W."/>
        </authorList>
    </citation>
    <scope>NUCLEOTIDE SEQUENCE [LARGE SCALE GENOMIC DNA]</scope>
    <source>
        <strain evidence="9 10">ZYF650</strain>
    </source>
</reference>
<evidence type="ECO:0000256" key="7">
    <source>
        <dbReference type="PROSITE-ProRule" id="PRU01373"/>
    </source>
</evidence>
<protein>
    <submittedName>
        <fullName evidence="9">L,D-transpeptidase family protein</fullName>
    </submittedName>
</protein>
<dbReference type="AlphaFoldDB" id="A0A5B0VJX7"/>
<comment type="caution">
    <text evidence="9">The sequence shown here is derived from an EMBL/GenBank/DDBJ whole genome shotgun (WGS) entry which is preliminary data.</text>
</comment>